<dbReference type="EMBL" id="OX597832">
    <property type="protein sequence ID" value="CAI9736694.1"/>
    <property type="molecule type" value="Genomic_DNA"/>
</dbReference>
<gene>
    <name evidence="2" type="ORF">OCTVUL_1B019036</name>
</gene>
<evidence type="ECO:0000313" key="3">
    <source>
        <dbReference type="Proteomes" id="UP001162480"/>
    </source>
</evidence>
<sequence length="84" mass="9086">MSRRRNYRGDNGKRWSQCRINGGSEVNQNSLSGESSMYVSGESIKYQKRVSSELSWLLLANGHLIAGHVNSVGVRGGSGSEGQG</sequence>
<feature type="region of interest" description="Disordered" evidence="1">
    <location>
        <begin position="1"/>
        <end position="21"/>
    </location>
</feature>
<evidence type="ECO:0000313" key="2">
    <source>
        <dbReference type="EMBL" id="CAI9736694.1"/>
    </source>
</evidence>
<dbReference type="Proteomes" id="UP001162480">
    <property type="component" value="Chromosome 19"/>
</dbReference>
<evidence type="ECO:0000256" key="1">
    <source>
        <dbReference type="SAM" id="MobiDB-lite"/>
    </source>
</evidence>
<dbReference type="AlphaFoldDB" id="A0AA36BMI8"/>
<reference evidence="2" key="1">
    <citation type="submission" date="2023-08" db="EMBL/GenBank/DDBJ databases">
        <authorList>
            <person name="Alioto T."/>
            <person name="Alioto T."/>
            <person name="Gomez Garrido J."/>
        </authorList>
    </citation>
    <scope>NUCLEOTIDE SEQUENCE</scope>
</reference>
<keyword evidence="3" id="KW-1185">Reference proteome</keyword>
<protein>
    <submittedName>
        <fullName evidence="2">Uncharacterized protein</fullName>
    </submittedName>
</protein>
<name>A0AA36BMI8_OCTVU</name>
<accession>A0AA36BMI8</accession>
<organism evidence="2 3">
    <name type="scientific">Octopus vulgaris</name>
    <name type="common">Common octopus</name>
    <dbReference type="NCBI Taxonomy" id="6645"/>
    <lineage>
        <taxon>Eukaryota</taxon>
        <taxon>Metazoa</taxon>
        <taxon>Spiralia</taxon>
        <taxon>Lophotrochozoa</taxon>
        <taxon>Mollusca</taxon>
        <taxon>Cephalopoda</taxon>
        <taxon>Coleoidea</taxon>
        <taxon>Octopodiformes</taxon>
        <taxon>Octopoda</taxon>
        <taxon>Incirrata</taxon>
        <taxon>Octopodidae</taxon>
        <taxon>Octopus</taxon>
    </lineage>
</organism>
<proteinExistence type="predicted"/>